<accession>A0A051TVN3</accession>
<dbReference type="GO" id="GO:0005506">
    <property type="term" value="F:iron ion binding"/>
    <property type="evidence" value="ECO:0007669"/>
    <property type="project" value="InterPro"/>
</dbReference>
<evidence type="ECO:0000313" key="9">
    <source>
        <dbReference type="EMBL" id="KBZ61032.1"/>
    </source>
</evidence>
<keyword evidence="4 7" id="KW-0560">Oxidoreductase</keyword>
<dbReference type="PANTHER" id="PTHR46696">
    <property type="entry name" value="P450, PUTATIVE (EUROFUNG)-RELATED"/>
    <property type="match status" value="1"/>
</dbReference>
<comment type="similarity">
    <text evidence="1 7">Belongs to the cytochrome P450 family.</text>
</comment>
<evidence type="ECO:0000256" key="6">
    <source>
        <dbReference type="ARBA" id="ARBA00023033"/>
    </source>
</evidence>
<evidence type="ECO:0000256" key="4">
    <source>
        <dbReference type="ARBA" id="ARBA00023002"/>
    </source>
</evidence>
<dbReference type="GO" id="GO:0016705">
    <property type="term" value="F:oxidoreductase activity, acting on paired donors, with incorporation or reduction of molecular oxygen"/>
    <property type="evidence" value="ECO:0007669"/>
    <property type="project" value="InterPro"/>
</dbReference>
<evidence type="ECO:0008006" key="11">
    <source>
        <dbReference type="Google" id="ProtNLM"/>
    </source>
</evidence>
<dbReference type="InterPro" id="IPR002397">
    <property type="entry name" value="Cyt_P450_B"/>
</dbReference>
<evidence type="ECO:0000256" key="1">
    <source>
        <dbReference type="ARBA" id="ARBA00010617"/>
    </source>
</evidence>
<dbReference type="RefSeq" id="WP_044486428.1">
    <property type="nucleotide sequence ID" value="NZ_KK328284.1"/>
</dbReference>
<dbReference type="HOGENOM" id="CLU_1089157_0_0_11"/>
<name>A0A051TVN3_9MYCO</name>
<proteinExistence type="inferred from homology"/>
<dbReference type="PROSITE" id="PS00086">
    <property type="entry name" value="CYTOCHROME_P450"/>
    <property type="match status" value="1"/>
</dbReference>
<dbReference type="PANTHER" id="PTHR46696:SF6">
    <property type="entry name" value="P450, PUTATIVE (EUROFUNG)-RELATED"/>
    <property type="match status" value="1"/>
</dbReference>
<evidence type="ECO:0000256" key="3">
    <source>
        <dbReference type="ARBA" id="ARBA00022723"/>
    </source>
</evidence>
<evidence type="ECO:0000313" key="10">
    <source>
        <dbReference type="Proteomes" id="UP000025947"/>
    </source>
</evidence>
<dbReference type="InterPro" id="IPR036396">
    <property type="entry name" value="Cyt_P450_sf"/>
</dbReference>
<keyword evidence="3 7" id="KW-0479">Metal-binding</keyword>
<dbReference type="EMBL" id="JLXW01000010">
    <property type="protein sequence ID" value="KBZ61032.1"/>
    <property type="molecule type" value="Genomic_DNA"/>
</dbReference>
<dbReference type="InterPro" id="IPR001128">
    <property type="entry name" value="Cyt_P450"/>
</dbReference>
<dbReference type="Proteomes" id="UP000025947">
    <property type="component" value="Unassembled WGS sequence"/>
</dbReference>
<organism evidence="9 10">
    <name type="scientific">Mycobacterium [tuberculosis] TKK-01-0051</name>
    <dbReference type="NCBI Taxonomy" id="1324261"/>
    <lineage>
        <taxon>Bacteria</taxon>
        <taxon>Bacillati</taxon>
        <taxon>Actinomycetota</taxon>
        <taxon>Actinomycetes</taxon>
        <taxon>Mycobacteriales</taxon>
        <taxon>Mycobacteriaceae</taxon>
        <taxon>Mycobacterium</taxon>
        <taxon>Mycobacterium avium complex (MAC)</taxon>
    </lineage>
</organism>
<keyword evidence="5 7" id="KW-0408">Iron</keyword>
<keyword evidence="10" id="KW-1185">Reference proteome</keyword>
<dbReference type="InterPro" id="IPR017972">
    <property type="entry name" value="Cyt_P450_CS"/>
</dbReference>
<evidence type="ECO:0000256" key="7">
    <source>
        <dbReference type="RuleBase" id="RU000461"/>
    </source>
</evidence>
<dbReference type="PRINTS" id="PR00359">
    <property type="entry name" value="BP450"/>
</dbReference>
<reference evidence="9 10" key="1">
    <citation type="submission" date="2014-04" db="EMBL/GenBank/DDBJ databases">
        <title>The Genome Sequence of Mycobacterium tuberculosis TKK-01-0051.</title>
        <authorList>
            <consortium name="The Broad Institute Genomics Platform"/>
            <consortium name="The Broad Institute Genome Sequencing Center for Infectious Disease"/>
            <person name="Earl A.M."/>
            <person name="Cohen K."/>
            <person name="Pym A."/>
            <person name="Bishai W."/>
            <person name="Maharaj K."/>
            <person name="Desjardins C."/>
            <person name="Abeel T."/>
            <person name="Young S."/>
            <person name="Zeng Q."/>
            <person name="Gargeya S."/>
            <person name="Abouelleil A."/>
            <person name="Alvarado L."/>
            <person name="Chapman S.B."/>
            <person name="Gainer-Dewar J."/>
            <person name="Goldberg J."/>
            <person name="Griggs A."/>
            <person name="Gujja S."/>
            <person name="Hansen M."/>
            <person name="Howarth C."/>
            <person name="Imamovic A."/>
            <person name="Larimer J."/>
            <person name="Murphy C."/>
            <person name="Naylor J."/>
            <person name="Pearson M."/>
            <person name="Poon T.W."/>
            <person name="Priest M."/>
            <person name="Roberts A."/>
            <person name="Saif S."/>
            <person name="Shea T."/>
            <person name="Sykes S."/>
            <person name="Wortman J."/>
            <person name="Nusbaum C."/>
            <person name="Birren B."/>
        </authorList>
    </citation>
    <scope>NUCLEOTIDE SEQUENCE [LARGE SCALE GENOMIC DNA]</scope>
    <source>
        <strain evidence="9 10">TKK-01-0051</strain>
    </source>
</reference>
<dbReference type="AlphaFoldDB" id="A0A051TVN3"/>
<protein>
    <recommendedName>
        <fullName evidence="11">Cytochrome P450</fullName>
    </recommendedName>
</protein>
<dbReference type="GO" id="GO:0020037">
    <property type="term" value="F:heme binding"/>
    <property type="evidence" value="ECO:0007669"/>
    <property type="project" value="InterPro"/>
</dbReference>
<feature type="region of interest" description="Disordered" evidence="8">
    <location>
        <begin position="230"/>
        <end position="255"/>
    </location>
</feature>
<evidence type="ECO:0000256" key="5">
    <source>
        <dbReference type="ARBA" id="ARBA00023004"/>
    </source>
</evidence>
<evidence type="ECO:0000256" key="2">
    <source>
        <dbReference type="ARBA" id="ARBA00022617"/>
    </source>
</evidence>
<dbReference type="Pfam" id="PF00067">
    <property type="entry name" value="p450"/>
    <property type="match status" value="1"/>
</dbReference>
<comment type="caution">
    <text evidence="9">The sequence shown here is derived from an EMBL/GenBank/DDBJ whole genome shotgun (WGS) entry which is preliminary data.</text>
</comment>
<evidence type="ECO:0000256" key="8">
    <source>
        <dbReference type="SAM" id="MobiDB-lite"/>
    </source>
</evidence>
<feature type="compositionally biased region" description="Basic residues" evidence="8">
    <location>
        <begin position="239"/>
        <end position="248"/>
    </location>
</feature>
<dbReference type="GO" id="GO:0004497">
    <property type="term" value="F:monooxygenase activity"/>
    <property type="evidence" value="ECO:0007669"/>
    <property type="project" value="UniProtKB-KW"/>
</dbReference>
<keyword evidence="6 7" id="KW-0503">Monooxygenase</keyword>
<keyword evidence="2 7" id="KW-0349">Heme</keyword>
<gene>
    <name evidence="9" type="ORF">K875_03983</name>
</gene>
<dbReference type="SUPFAM" id="SSF48264">
    <property type="entry name" value="Cytochrome P450"/>
    <property type="match status" value="2"/>
</dbReference>
<dbReference type="PATRIC" id="fig|1324261.3.peg.4023"/>
<sequence>MSDLELLGSTMTQDPHDQWAKVRNEEPVRWDEQQKAWLLSTYADVVAGLTDPRLSSDRINPLLAVLKQERRATVAPMLSVMRDWMVVTDPPAHTRLRKLANAAFRQQRIANMKDWIGEIVDDILDEFVAARGSDFVAGVAYPMPASVIGRMIGAPSGDLQSANRDPEVFSDADRFNIQRPTQPTHVGFGRGVHACIGAQLARLEARVALPQNPRPAARAQAVARDLLEGDDLFSGGQPAHRRLRNGAHRNRDGDQ</sequence>
<dbReference type="Gene3D" id="1.10.630.10">
    <property type="entry name" value="Cytochrome P450"/>
    <property type="match status" value="2"/>
</dbReference>